<sequence length="328" mass="36303">MAGAVIFQREEETVVRYVDRATGHIYDINLPQETNLITLKKIKVSNNTRPKIYEAHFRSDGNAVLLRSLKDDSDVIENLSLELTPPQGTSTETTYSVSSTLLRGDMGAVTIGSGNNLYYVLKDTSTIVSSEFNSASTRNIISTSFAGWRLASAGNNLIMYTKASAAAPGFAYRLNPSNGAFTKLLGPLNGLVIIPSPSSDRILYSYVENNKTKLVAKNLADKVLSEISLPTLAEKCIWSAQNTGTIYCGVPSQEISGMEPDNWYRGATHFSDKIWLFDTDENIAKVLVEPEERLNINIDVLDPQISPNEDYLIFINKTDLSLWAFRLE</sequence>
<dbReference type="AlphaFoldDB" id="A0A2H0BD14"/>
<gene>
    <name evidence="1" type="ORF">COX06_03195</name>
</gene>
<evidence type="ECO:0008006" key="3">
    <source>
        <dbReference type="Google" id="ProtNLM"/>
    </source>
</evidence>
<name>A0A2H0BD14_9BACT</name>
<protein>
    <recommendedName>
        <fullName evidence="3">Dipeptidylpeptidase IV N-terminal domain-containing protein</fullName>
    </recommendedName>
</protein>
<dbReference type="Proteomes" id="UP000229794">
    <property type="component" value="Unassembled WGS sequence"/>
</dbReference>
<dbReference type="EMBL" id="PCST01000041">
    <property type="protein sequence ID" value="PIP55469.1"/>
    <property type="molecule type" value="Genomic_DNA"/>
</dbReference>
<evidence type="ECO:0000313" key="1">
    <source>
        <dbReference type="EMBL" id="PIP55469.1"/>
    </source>
</evidence>
<comment type="caution">
    <text evidence="1">The sequence shown here is derived from an EMBL/GenBank/DDBJ whole genome shotgun (WGS) entry which is preliminary data.</text>
</comment>
<dbReference type="SUPFAM" id="SSF69304">
    <property type="entry name" value="Tricorn protease N-terminal domain"/>
    <property type="match status" value="1"/>
</dbReference>
<reference evidence="1 2" key="1">
    <citation type="submission" date="2017-09" db="EMBL/GenBank/DDBJ databases">
        <title>Depth-based differentiation of microbial function through sediment-hosted aquifers and enrichment of novel symbionts in the deep terrestrial subsurface.</title>
        <authorList>
            <person name="Probst A.J."/>
            <person name="Ladd B."/>
            <person name="Jarett J.K."/>
            <person name="Geller-Mcgrath D.E."/>
            <person name="Sieber C.M."/>
            <person name="Emerson J.B."/>
            <person name="Anantharaman K."/>
            <person name="Thomas B.C."/>
            <person name="Malmstrom R."/>
            <person name="Stieglmeier M."/>
            <person name="Klingl A."/>
            <person name="Woyke T."/>
            <person name="Ryan C.M."/>
            <person name="Banfield J.F."/>
        </authorList>
    </citation>
    <scope>NUCLEOTIDE SEQUENCE [LARGE SCALE GENOMIC DNA]</scope>
    <source>
        <strain evidence="1">CG22_combo_CG10-13_8_21_14_all_42_17</strain>
    </source>
</reference>
<proteinExistence type="predicted"/>
<evidence type="ECO:0000313" key="2">
    <source>
        <dbReference type="Proteomes" id="UP000229794"/>
    </source>
</evidence>
<accession>A0A2H0BD14</accession>
<organism evidence="1 2">
    <name type="scientific">Candidatus Zambryskibacteria bacterium CG22_combo_CG10-13_8_21_14_all_42_17</name>
    <dbReference type="NCBI Taxonomy" id="1975118"/>
    <lineage>
        <taxon>Bacteria</taxon>
        <taxon>Candidatus Zambryskiibacteriota</taxon>
    </lineage>
</organism>